<keyword evidence="3" id="KW-1185">Reference proteome</keyword>
<name>A0A9W6U7X2_9STRA</name>
<evidence type="ECO:0000256" key="1">
    <source>
        <dbReference type="SAM" id="MobiDB-lite"/>
    </source>
</evidence>
<feature type="region of interest" description="Disordered" evidence="1">
    <location>
        <begin position="37"/>
        <end position="56"/>
    </location>
</feature>
<organism evidence="2 3">
    <name type="scientific">Phytophthora fragariaefolia</name>
    <dbReference type="NCBI Taxonomy" id="1490495"/>
    <lineage>
        <taxon>Eukaryota</taxon>
        <taxon>Sar</taxon>
        <taxon>Stramenopiles</taxon>
        <taxon>Oomycota</taxon>
        <taxon>Peronosporomycetes</taxon>
        <taxon>Peronosporales</taxon>
        <taxon>Peronosporaceae</taxon>
        <taxon>Phytophthora</taxon>
    </lineage>
</organism>
<evidence type="ECO:0000313" key="2">
    <source>
        <dbReference type="EMBL" id="GMF28002.1"/>
    </source>
</evidence>
<reference evidence="2" key="1">
    <citation type="submission" date="2023-04" db="EMBL/GenBank/DDBJ databases">
        <title>Phytophthora fragariaefolia NBRC 109709.</title>
        <authorList>
            <person name="Ichikawa N."/>
            <person name="Sato H."/>
            <person name="Tonouchi N."/>
        </authorList>
    </citation>
    <scope>NUCLEOTIDE SEQUENCE</scope>
    <source>
        <strain evidence="2">NBRC 109709</strain>
    </source>
</reference>
<sequence length="67" mass="7393">MAKITSFMRVTKQPKAHSKKVDASPVVVKSHVKKEAVVTEKQEEAEPSEDEMGGHIPTFIYEVAGKP</sequence>
<gene>
    <name evidence="2" type="ORF">Pfra01_000569500</name>
</gene>
<dbReference type="Proteomes" id="UP001165121">
    <property type="component" value="Unassembled WGS sequence"/>
</dbReference>
<proteinExistence type="predicted"/>
<accession>A0A9W6U7X2</accession>
<protein>
    <submittedName>
        <fullName evidence="2">Unnamed protein product</fullName>
    </submittedName>
</protein>
<evidence type="ECO:0000313" key="3">
    <source>
        <dbReference type="Proteomes" id="UP001165121"/>
    </source>
</evidence>
<comment type="caution">
    <text evidence="2">The sequence shown here is derived from an EMBL/GenBank/DDBJ whole genome shotgun (WGS) entry which is preliminary data.</text>
</comment>
<dbReference type="OrthoDB" id="160530at2759"/>
<dbReference type="AlphaFoldDB" id="A0A9W6U7X2"/>
<feature type="region of interest" description="Disordered" evidence="1">
    <location>
        <begin position="1"/>
        <end position="26"/>
    </location>
</feature>
<dbReference type="EMBL" id="BSXT01000458">
    <property type="protein sequence ID" value="GMF28002.1"/>
    <property type="molecule type" value="Genomic_DNA"/>
</dbReference>